<gene>
    <name evidence="2" type="ORF">I6N95_01565</name>
</gene>
<feature type="domain" description="Alpha/beta hydrolase fold-5" evidence="1">
    <location>
        <begin position="72"/>
        <end position="237"/>
    </location>
</feature>
<dbReference type="AlphaFoldDB" id="A0A940SU39"/>
<dbReference type="Proteomes" id="UP000674938">
    <property type="component" value="Unassembled WGS sequence"/>
</dbReference>
<dbReference type="InterPro" id="IPR029059">
    <property type="entry name" value="AB_hydrolase_5"/>
</dbReference>
<reference evidence="2" key="1">
    <citation type="submission" date="2020-12" db="EMBL/GenBank/DDBJ databases">
        <title>Vagococcus allomyrinae sp. nov. and Enterococcus lavae sp. nov., isolated from the larvae of Allomyrina dichotoma.</title>
        <authorList>
            <person name="Lee S.D."/>
        </authorList>
    </citation>
    <scope>NUCLEOTIDE SEQUENCE</scope>
    <source>
        <strain evidence="2">BWB3-3</strain>
    </source>
</reference>
<dbReference type="RefSeq" id="WP_209524579.1">
    <property type="nucleotide sequence ID" value="NZ_JAEEGA010000001.1"/>
</dbReference>
<evidence type="ECO:0000313" key="2">
    <source>
        <dbReference type="EMBL" id="MBP1039686.1"/>
    </source>
</evidence>
<dbReference type="GO" id="GO:0016787">
    <property type="term" value="F:hydrolase activity"/>
    <property type="evidence" value="ECO:0007669"/>
    <property type="project" value="UniProtKB-KW"/>
</dbReference>
<dbReference type="InterPro" id="IPR029058">
    <property type="entry name" value="AB_hydrolase_fold"/>
</dbReference>
<evidence type="ECO:0000313" key="3">
    <source>
        <dbReference type="Proteomes" id="UP000674938"/>
    </source>
</evidence>
<comment type="caution">
    <text evidence="2">The sequence shown here is derived from an EMBL/GenBank/DDBJ whole genome shotgun (WGS) entry which is preliminary data.</text>
</comment>
<proteinExistence type="predicted"/>
<evidence type="ECO:0000259" key="1">
    <source>
        <dbReference type="Pfam" id="PF12695"/>
    </source>
</evidence>
<dbReference type="EMBL" id="JAEEGA010000001">
    <property type="protein sequence ID" value="MBP1039686.1"/>
    <property type="molecule type" value="Genomic_DNA"/>
</dbReference>
<sequence length="252" mass="27196">MKKSSVIKRVVIGVVVLLVVAVAVGLTTLQLKTYQPAELAKEALTSAGEVVVEEKSDVTIITPKDVRETLPAVIFYQGALVKAESYGYLATELAKQGYSVYLLHHLLNLPILDMKAADQVVADYQLDRFVVGGHSLGGVVASRFAKRELGHSGLKGVFFLASYPDEKGDLSAFEGGVLSITASNDQVLNWSSYQASQQFLPEQTVFQSIEGGNHGGFGAYGQQAGDGQATLSTEEQQAEVVNYLLQWLKDLK</sequence>
<keyword evidence="2" id="KW-0378">Hydrolase</keyword>
<dbReference type="Gene3D" id="3.40.50.1820">
    <property type="entry name" value="alpha/beta hydrolase"/>
    <property type="match status" value="1"/>
</dbReference>
<keyword evidence="3" id="KW-1185">Reference proteome</keyword>
<organism evidence="2 3">
    <name type="scientific">Vagococcus allomyrinae</name>
    <dbReference type="NCBI Taxonomy" id="2794353"/>
    <lineage>
        <taxon>Bacteria</taxon>
        <taxon>Bacillati</taxon>
        <taxon>Bacillota</taxon>
        <taxon>Bacilli</taxon>
        <taxon>Lactobacillales</taxon>
        <taxon>Enterococcaceae</taxon>
        <taxon>Vagococcus</taxon>
    </lineage>
</organism>
<protein>
    <submittedName>
        <fullName evidence="2">Alpha/beta hydrolase</fullName>
    </submittedName>
</protein>
<accession>A0A940SU39</accession>
<dbReference type="SUPFAM" id="SSF53474">
    <property type="entry name" value="alpha/beta-Hydrolases"/>
    <property type="match status" value="1"/>
</dbReference>
<dbReference type="Pfam" id="PF12695">
    <property type="entry name" value="Abhydrolase_5"/>
    <property type="match status" value="1"/>
</dbReference>
<name>A0A940SU39_9ENTE</name>